<feature type="domain" description="DNA-directed RNA polymerase subunit 2 hybrid-binding" evidence="7">
    <location>
        <begin position="7"/>
        <end position="29"/>
    </location>
</feature>
<dbReference type="GO" id="GO:0000428">
    <property type="term" value="C:DNA-directed RNA polymerase complex"/>
    <property type="evidence" value="ECO:0007669"/>
    <property type="project" value="UniProtKB-KW"/>
</dbReference>
<name>A0A818RKD0_9BILA</name>
<evidence type="ECO:0000259" key="7">
    <source>
        <dbReference type="Pfam" id="PF00562"/>
    </source>
</evidence>
<keyword evidence="6" id="KW-0804">Transcription</keyword>
<dbReference type="Proteomes" id="UP000663848">
    <property type="component" value="Unassembled WGS sequence"/>
</dbReference>
<sequence length="85" mass="9178">MSAKIYCVKRTPIIGDKFSSRHGPKGVCSHSFPSRMTIGMLLEVMAGKSAVSHGLCHDGIPFQFNHDCPVADPVADYCGQLLKAD</sequence>
<evidence type="ECO:0000256" key="2">
    <source>
        <dbReference type="ARBA" id="ARBA00012418"/>
    </source>
</evidence>
<dbReference type="EC" id="2.7.7.6" evidence="2"/>
<evidence type="ECO:0000256" key="5">
    <source>
        <dbReference type="ARBA" id="ARBA00022695"/>
    </source>
</evidence>
<dbReference type="Pfam" id="PF00562">
    <property type="entry name" value="RNA_pol_Rpb2_6"/>
    <property type="match status" value="2"/>
</dbReference>
<keyword evidence="4" id="KW-0808">Transferase</keyword>
<dbReference type="InterPro" id="IPR037033">
    <property type="entry name" value="DNA-dir_RNAP_su2_hyb_sf"/>
</dbReference>
<dbReference type="GO" id="GO:0006351">
    <property type="term" value="P:DNA-templated transcription"/>
    <property type="evidence" value="ECO:0007669"/>
    <property type="project" value="InterPro"/>
</dbReference>
<dbReference type="GO" id="GO:0003677">
    <property type="term" value="F:DNA binding"/>
    <property type="evidence" value="ECO:0007669"/>
    <property type="project" value="InterPro"/>
</dbReference>
<evidence type="ECO:0000256" key="4">
    <source>
        <dbReference type="ARBA" id="ARBA00022679"/>
    </source>
</evidence>
<dbReference type="GO" id="GO:0003899">
    <property type="term" value="F:DNA-directed RNA polymerase activity"/>
    <property type="evidence" value="ECO:0007669"/>
    <property type="project" value="UniProtKB-EC"/>
</dbReference>
<evidence type="ECO:0000256" key="6">
    <source>
        <dbReference type="ARBA" id="ARBA00023163"/>
    </source>
</evidence>
<evidence type="ECO:0000256" key="1">
    <source>
        <dbReference type="ARBA" id="ARBA00006835"/>
    </source>
</evidence>
<proteinExistence type="inferred from homology"/>
<evidence type="ECO:0000313" key="10">
    <source>
        <dbReference type="Proteomes" id="UP000663872"/>
    </source>
</evidence>
<dbReference type="InterPro" id="IPR015712">
    <property type="entry name" value="DNA-dir_RNA_pol_su2"/>
</dbReference>
<comment type="similarity">
    <text evidence="1">Belongs to the RNA polymerase beta chain family.</text>
</comment>
<dbReference type="SUPFAM" id="SSF64484">
    <property type="entry name" value="beta and beta-prime subunits of DNA dependent RNA-polymerase"/>
    <property type="match status" value="1"/>
</dbReference>
<keyword evidence="3" id="KW-0240">DNA-directed RNA polymerase</keyword>
<dbReference type="PANTHER" id="PTHR20856">
    <property type="entry name" value="DNA-DIRECTED RNA POLYMERASE I SUBUNIT 2"/>
    <property type="match status" value="1"/>
</dbReference>
<evidence type="ECO:0000313" key="9">
    <source>
        <dbReference type="EMBL" id="CAF4810169.1"/>
    </source>
</evidence>
<feature type="domain" description="DNA-directed RNA polymerase subunit 2 hybrid-binding" evidence="7">
    <location>
        <begin position="30"/>
        <end position="72"/>
    </location>
</feature>
<organism evidence="8 10">
    <name type="scientific">Rotaria socialis</name>
    <dbReference type="NCBI Taxonomy" id="392032"/>
    <lineage>
        <taxon>Eukaryota</taxon>
        <taxon>Metazoa</taxon>
        <taxon>Spiralia</taxon>
        <taxon>Gnathifera</taxon>
        <taxon>Rotifera</taxon>
        <taxon>Eurotatoria</taxon>
        <taxon>Bdelloidea</taxon>
        <taxon>Philodinida</taxon>
        <taxon>Philodinidae</taxon>
        <taxon>Rotaria</taxon>
    </lineage>
</organism>
<evidence type="ECO:0000313" key="8">
    <source>
        <dbReference type="EMBL" id="CAF3658625.1"/>
    </source>
</evidence>
<dbReference type="Proteomes" id="UP000663872">
    <property type="component" value="Unassembled WGS sequence"/>
</dbReference>
<keyword evidence="5" id="KW-0548">Nucleotidyltransferase</keyword>
<accession>A0A818RKD0</accession>
<dbReference type="GO" id="GO:0032549">
    <property type="term" value="F:ribonucleoside binding"/>
    <property type="evidence" value="ECO:0007669"/>
    <property type="project" value="InterPro"/>
</dbReference>
<dbReference type="AlphaFoldDB" id="A0A818RKD0"/>
<protein>
    <recommendedName>
        <fullName evidence="2">DNA-directed RNA polymerase</fullName>
        <ecNumber evidence="2">2.7.7.6</ecNumber>
    </recommendedName>
</protein>
<dbReference type="EMBL" id="CAJNYT010004370">
    <property type="protein sequence ID" value="CAF3658625.1"/>
    <property type="molecule type" value="Genomic_DNA"/>
</dbReference>
<dbReference type="Gene3D" id="2.40.270.10">
    <property type="entry name" value="DNA-directed RNA polymerase, subunit 2, domain 6"/>
    <property type="match status" value="2"/>
</dbReference>
<dbReference type="InterPro" id="IPR007120">
    <property type="entry name" value="DNA-dir_RNAP_su2_dom"/>
</dbReference>
<evidence type="ECO:0000256" key="3">
    <source>
        <dbReference type="ARBA" id="ARBA00022478"/>
    </source>
</evidence>
<reference evidence="8" key="1">
    <citation type="submission" date="2021-02" db="EMBL/GenBank/DDBJ databases">
        <authorList>
            <person name="Nowell W R."/>
        </authorList>
    </citation>
    <scope>NUCLEOTIDE SEQUENCE</scope>
</reference>
<dbReference type="EMBL" id="CAJOBR010005202">
    <property type="protein sequence ID" value="CAF4810169.1"/>
    <property type="molecule type" value="Genomic_DNA"/>
</dbReference>
<gene>
    <name evidence="8" type="ORF">GRG538_LOCUS25610</name>
    <name evidence="9" type="ORF">QYT958_LOCUS24417</name>
</gene>
<comment type="caution">
    <text evidence="8">The sequence shown here is derived from an EMBL/GenBank/DDBJ whole genome shotgun (WGS) entry which is preliminary data.</text>
</comment>